<evidence type="ECO:0000313" key="2">
    <source>
        <dbReference type="EMBL" id="MBA1836715.1"/>
    </source>
</evidence>
<evidence type="ECO:0000313" key="3">
    <source>
        <dbReference type="Proteomes" id="UP000577408"/>
    </source>
</evidence>
<evidence type="ECO:0000313" key="4">
    <source>
        <dbReference type="Proteomes" id="UP000581408"/>
    </source>
</evidence>
<sequence>MLDPTRIPSILSAFERAWEGQPDLSLAQFVGVLQNRGLGWAATDDEALDLLRELELEHPSLIDATSGPHTISTIDPPHLVTLQREYVVVRSGTSPERMPAVWRWSAMRRTGPGLPLVIADADEVEHRLGVVSLVTRLGEPEASIDNAQRDVGSKRWLVVFDDGARAVVGQKIRVWRIRGREVVSERISWSEILVCEAGEEMKIAPAGGGKPVTLGLVERVLKLEG</sequence>
<reference evidence="3 4" key="1">
    <citation type="submission" date="2020-05" db="EMBL/GenBank/DDBJ databases">
        <title>Descriptions of Corynebacterium xxxx sp. nov., Corynebacterium yyyy sp. nov. and Corynebacterium zzzz sp. nov.</title>
        <authorList>
            <person name="Zhang G."/>
        </authorList>
    </citation>
    <scope>NUCLEOTIDE SEQUENCE [LARGE SCALE GENOMIC DNA]</scope>
    <source>
        <strain evidence="3">zg-913</strain>
        <strain evidence="2">Zg-913</strain>
        <strain evidence="4">zg-915</strain>
        <strain evidence="1">Zg-915</strain>
    </source>
</reference>
<dbReference type="Proteomes" id="UP000581408">
    <property type="component" value="Unassembled WGS sequence"/>
</dbReference>
<dbReference type="EMBL" id="JABFEE010000001">
    <property type="protein sequence ID" value="MBA1834373.1"/>
    <property type="molecule type" value="Genomic_DNA"/>
</dbReference>
<gene>
    <name evidence="2" type="ORF">HMA55_02155</name>
    <name evidence="1" type="ORF">HMC16_01305</name>
</gene>
<proteinExistence type="predicted"/>
<name>A0A7H0KAT7_9CORY</name>
<dbReference type="RefSeq" id="WP_181191425.1">
    <property type="nucleotide sequence ID" value="NZ_JABFED010000001.1"/>
</dbReference>
<dbReference type="EMBL" id="JABFED010000001">
    <property type="protein sequence ID" value="MBA1836715.1"/>
    <property type="molecule type" value="Genomic_DNA"/>
</dbReference>
<protein>
    <submittedName>
        <fullName evidence="2">Uncharacterized protein</fullName>
    </submittedName>
</protein>
<dbReference type="Proteomes" id="UP000577408">
    <property type="component" value="Unassembled WGS sequence"/>
</dbReference>
<comment type="caution">
    <text evidence="2">The sequence shown here is derived from an EMBL/GenBank/DDBJ whole genome shotgun (WGS) entry which is preliminary data.</text>
</comment>
<accession>A0A838CI95</accession>
<accession>A0A7H0KAT7</accession>
<evidence type="ECO:0000313" key="1">
    <source>
        <dbReference type="EMBL" id="MBA1834373.1"/>
    </source>
</evidence>
<keyword evidence="3" id="KW-1185">Reference proteome</keyword>
<dbReference type="AlphaFoldDB" id="A0A7H0KAT7"/>
<organism evidence="2 3">
    <name type="scientific">Corynebacterium wankanglinii</name>
    <dbReference type="NCBI Taxonomy" id="2735136"/>
    <lineage>
        <taxon>Bacteria</taxon>
        <taxon>Bacillati</taxon>
        <taxon>Actinomycetota</taxon>
        <taxon>Actinomycetes</taxon>
        <taxon>Mycobacteriales</taxon>
        <taxon>Corynebacteriaceae</taxon>
        <taxon>Corynebacterium</taxon>
    </lineage>
</organism>